<feature type="region of interest" description="Disordered" evidence="1">
    <location>
        <begin position="1"/>
        <end position="52"/>
    </location>
</feature>
<dbReference type="Proteomes" id="UP000824219">
    <property type="component" value="Linkage Group LG07"/>
</dbReference>
<name>A0A9D3NY93_9TELE</name>
<reference evidence="2 3" key="1">
    <citation type="submission" date="2021-06" db="EMBL/GenBank/DDBJ databases">
        <title>Chromosome-level genome assembly of the red-tail catfish (Hemibagrus wyckioides).</title>
        <authorList>
            <person name="Shao F."/>
        </authorList>
    </citation>
    <scope>NUCLEOTIDE SEQUENCE [LARGE SCALE GENOMIC DNA]</scope>
    <source>
        <strain evidence="2">EC202008001</strain>
        <tissue evidence="2">Blood</tissue>
    </source>
</reference>
<accession>A0A9D3NY93</accession>
<dbReference type="EMBL" id="JAHKSW010000007">
    <property type="protein sequence ID" value="KAG7330702.1"/>
    <property type="molecule type" value="Genomic_DNA"/>
</dbReference>
<keyword evidence="3" id="KW-1185">Reference proteome</keyword>
<evidence type="ECO:0000313" key="3">
    <source>
        <dbReference type="Proteomes" id="UP000824219"/>
    </source>
</evidence>
<feature type="compositionally biased region" description="Low complexity" evidence="1">
    <location>
        <begin position="8"/>
        <end position="19"/>
    </location>
</feature>
<comment type="caution">
    <text evidence="2">The sequence shown here is derived from an EMBL/GenBank/DDBJ whole genome shotgun (WGS) entry which is preliminary data.</text>
</comment>
<dbReference type="AlphaFoldDB" id="A0A9D3NY93"/>
<evidence type="ECO:0000313" key="2">
    <source>
        <dbReference type="EMBL" id="KAG7330702.1"/>
    </source>
</evidence>
<sequence>MSRPPPAAAVRTRAAPSTRNKLALAWRGSYRSRKEKAGSPPQVPFSSGSGVDCKGRTRALQLLPPQNKTRTFLRNKSTQF</sequence>
<protein>
    <submittedName>
        <fullName evidence="2">Uncharacterized protein</fullName>
    </submittedName>
</protein>
<organism evidence="2 3">
    <name type="scientific">Hemibagrus wyckioides</name>
    <dbReference type="NCBI Taxonomy" id="337641"/>
    <lineage>
        <taxon>Eukaryota</taxon>
        <taxon>Metazoa</taxon>
        <taxon>Chordata</taxon>
        <taxon>Craniata</taxon>
        <taxon>Vertebrata</taxon>
        <taxon>Euteleostomi</taxon>
        <taxon>Actinopterygii</taxon>
        <taxon>Neopterygii</taxon>
        <taxon>Teleostei</taxon>
        <taxon>Ostariophysi</taxon>
        <taxon>Siluriformes</taxon>
        <taxon>Bagridae</taxon>
        <taxon>Hemibagrus</taxon>
    </lineage>
</organism>
<evidence type="ECO:0000256" key="1">
    <source>
        <dbReference type="SAM" id="MobiDB-lite"/>
    </source>
</evidence>
<proteinExistence type="predicted"/>
<gene>
    <name evidence="2" type="ORF">KOW79_006924</name>
</gene>